<dbReference type="EMBL" id="VLXZ01000002">
    <property type="protein sequence ID" value="TSB47789.1"/>
    <property type="molecule type" value="Genomic_DNA"/>
</dbReference>
<comment type="caution">
    <text evidence="2">The sequence shown here is derived from an EMBL/GenBank/DDBJ whole genome shotgun (WGS) entry which is preliminary data.</text>
</comment>
<evidence type="ECO:0000313" key="3">
    <source>
        <dbReference type="Proteomes" id="UP000318521"/>
    </source>
</evidence>
<dbReference type="OrthoDB" id="2451110at2"/>
<sequence>MGKISRIAGTASIAFLLIGCQTSEDETEALETEQVEDLTPDEHNNGDVQEDANDGTEETQENTNDLDAYAETEETPNYFIDTNSIDGEIDGVFDFYTAFSIRRDAEQDLLAEDRLEMSLIDNDPSEQELLSSFADLSVEGSILYVNFNVDDNQLAATSAQSSLFYNSLIGISDLYGIEEIIFLNPDGEEDIIVAERGVDKPIKVEDERGLSRGYYTIYDEGLEQTLFLSGGEIGEQLENEDGEPLSFPETVEVMQMVDDEGAFYSSAVVEGIEIVDASFEDGHAVVQYTMDEAIVTDSDRIVFENAIQLTALDFHAKEVRLINNTAQEIITYPLMG</sequence>
<proteinExistence type="predicted"/>
<evidence type="ECO:0000256" key="1">
    <source>
        <dbReference type="SAM" id="MobiDB-lite"/>
    </source>
</evidence>
<dbReference type="RefSeq" id="WP_143847348.1">
    <property type="nucleotide sequence ID" value="NZ_VLXZ01000002.1"/>
</dbReference>
<organism evidence="2 3">
    <name type="scientific">Alkalicoccobacillus porphyridii</name>
    <dbReference type="NCBI Taxonomy" id="2597270"/>
    <lineage>
        <taxon>Bacteria</taxon>
        <taxon>Bacillati</taxon>
        <taxon>Bacillota</taxon>
        <taxon>Bacilli</taxon>
        <taxon>Bacillales</taxon>
        <taxon>Bacillaceae</taxon>
        <taxon>Alkalicoccobacillus</taxon>
    </lineage>
</organism>
<evidence type="ECO:0000313" key="2">
    <source>
        <dbReference type="EMBL" id="TSB47789.1"/>
    </source>
</evidence>
<name>A0A554A271_9BACI</name>
<dbReference type="Proteomes" id="UP000318521">
    <property type="component" value="Unassembled WGS sequence"/>
</dbReference>
<reference evidence="2 3" key="1">
    <citation type="submission" date="2019-07" db="EMBL/GenBank/DDBJ databases">
        <authorList>
            <person name="Park Y.J."/>
            <person name="Jeong S.E."/>
            <person name="Jung H.S."/>
        </authorList>
    </citation>
    <scope>NUCLEOTIDE SEQUENCE [LARGE SCALE GENOMIC DNA]</scope>
    <source>
        <strain evidence="3">P16(2019)</strain>
    </source>
</reference>
<feature type="compositionally biased region" description="Acidic residues" evidence="1">
    <location>
        <begin position="48"/>
        <end position="60"/>
    </location>
</feature>
<keyword evidence="3" id="KW-1185">Reference proteome</keyword>
<gene>
    <name evidence="2" type="ORF">FN960_04540</name>
</gene>
<feature type="region of interest" description="Disordered" evidence="1">
    <location>
        <begin position="26"/>
        <end position="75"/>
    </location>
</feature>
<dbReference type="PROSITE" id="PS51257">
    <property type="entry name" value="PROKAR_LIPOPROTEIN"/>
    <property type="match status" value="1"/>
</dbReference>
<protein>
    <submittedName>
        <fullName evidence="2">Uncharacterized protein</fullName>
    </submittedName>
</protein>
<dbReference type="AlphaFoldDB" id="A0A554A271"/>
<accession>A0A554A271</accession>
<feature type="compositionally biased region" description="Acidic residues" evidence="1">
    <location>
        <begin position="26"/>
        <end position="39"/>
    </location>
</feature>